<name>A0A8H7P4U2_9APHY</name>
<evidence type="ECO:0000313" key="2">
    <source>
        <dbReference type="Proteomes" id="UP000639403"/>
    </source>
</evidence>
<sequence length="13" mass="1441">MHSMLTQPRGPVS</sequence>
<evidence type="ECO:0000313" key="1">
    <source>
        <dbReference type="EMBL" id="KAF9816389.1"/>
    </source>
</evidence>
<organism evidence="1 2">
    <name type="scientific">Rhodonia placenta</name>
    <dbReference type="NCBI Taxonomy" id="104341"/>
    <lineage>
        <taxon>Eukaryota</taxon>
        <taxon>Fungi</taxon>
        <taxon>Dikarya</taxon>
        <taxon>Basidiomycota</taxon>
        <taxon>Agaricomycotina</taxon>
        <taxon>Agaricomycetes</taxon>
        <taxon>Polyporales</taxon>
        <taxon>Adustoporiaceae</taxon>
        <taxon>Rhodonia</taxon>
    </lineage>
</organism>
<comment type="caution">
    <text evidence="1">The sequence shown here is derived from an EMBL/GenBank/DDBJ whole genome shotgun (WGS) entry which is preliminary data.</text>
</comment>
<protein>
    <submittedName>
        <fullName evidence="1">Uncharacterized protein</fullName>
    </submittedName>
</protein>
<reference evidence="1" key="2">
    <citation type="journal article" name="Front. Microbiol.">
        <title>Degradative Capacity of Two Strains of Rhodonia placenta: From Phenotype to Genotype.</title>
        <authorList>
            <person name="Kolle M."/>
            <person name="Horta M.A.C."/>
            <person name="Nowrousian M."/>
            <person name="Ohm R.A."/>
            <person name="Benz J.P."/>
            <person name="Pilgard A."/>
        </authorList>
    </citation>
    <scope>NUCLEOTIDE SEQUENCE</scope>
    <source>
        <strain evidence="1">FPRL280</strain>
    </source>
</reference>
<dbReference type="EMBL" id="JADOXO010000058">
    <property type="protein sequence ID" value="KAF9816389.1"/>
    <property type="molecule type" value="Genomic_DNA"/>
</dbReference>
<gene>
    <name evidence="1" type="ORF">IEO21_04142</name>
</gene>
<reference evidence="1" key="1">
    <citation type="submission" date="2020-11" db="EMBL/GenBank/DDBJ databases">
        <authorList>
            <person name="Koelle M."/>
            <person name="Horta M.A.C."/>
            <person name="Nowrousian M."/>
            <person name="Ohm R.A."/>
            <person name="Benz P."/>
            <person name="Pilgard A."/>
        </authorList>
    </citation>
    <scope>NUCLEOTIDE SEQUENCE</scope>
    <source>
        <strain evidence="1">FPRL280</strain>
    </source>
</reference>
<accession>A0A8H7P4U2</accession>
<dbReference type="Proteomes" id="UP000639403">
    <property type="component" value="Unassembled WGS sequence"/>
</dbReference>
<proteinExistence type="predicted"/>